<evidence type="ECO:0000313" key="1">
    <source>
        <dbReference type="EMBL" id="APO79842.1"/>
    </source>
</evidence>
<dbReference type="Proteomes" id="UP000185109">
    <property type="component" value="Plasmid pRsp8C3c"/>
</dbReference>
<evidence type="ECO:0000313" key="2">
    <source>
        <dbReference type="Proteomes" id="UP000185109"/>
    </source>
</evidence>
<sequence length="37" mass="4011">MVESSVFLLSPNSTKSMTFMGLADMTGGELLPFPRFA</sequence>
<accession>A0A1L5PI82</accession>
<proteinExistence type="predicted"/>
<dbReference type="EMBL" id="CP017244">
    <property type="protein sequence ID" value="APO79842.1"/>
    <property type="molecule type" value="Genomic_DNA"/>
</dbReference>
<geneLocation type="plasmid" evidence="2">
    <name>prsp8c3c</name>
</geneLocation>
<name>A0A1L5PI82_RHIET</name>
<dbReference type="AlphaFoldDB" id="A0A1L5PI82"/>
<keyword evidence="1" id="KW-0614">Plasmid</keyword>
<gene>
    <name evidence="1" type="ORF">AM571_PC02116</name>
</gene>
<organism evidence="1 2">
    <name type="scientific">Rhizobium etli 8C-3</name>
    <dbReference type="NCBI Taxonomy" id="538025"/>
    <lineage>
        <taxon>Bacteria</taxon>
        <taxon>Pseudomonadati</taxon>
        <taxon>Pseudomonadota</taxon>
        <taxon>Alphaproteobacteria</taxon>
        <taxon>Hyphomicrobiales</taxon>
        <taxon>Rhizobiaceae</taxon>
        <taxon>Rhizobium/Agrobacterium group</taxon>
        <taxon>Rhizobium</taxon>
    </lineage>
</organism>
<protein>
    <submittedName>
        <fullName evidence="1">Uncharacterized protein</fullName>
    </submittedName>
</protein>
<reference evidence="1 2" key="1">
    <citation type="submission" date="2016-09" db="EMBL/GenBank/DDBJ databases">
        <title>The complete genome sequences of Rhizobium gallicum, symbiovars gallicum and phaseoli, symbionts associated to common bean (Phaseolus vulgaris).</title>
        <authorList>
            <person name="Bustos P."/>
            <person name="Santamaria R.I."/>
            <person name="Perez-Carrascal O.M."/>
            <person name="Juarez S."/>
            <person name="Lozano L."/>
            <person name="Martinez-Flores I."/>
            <person name="Martinez-Romero E."/>
            <person name="Cevallos M."/>
            <person name="Romero D."/>
            <person name="Davila G."/>
            <person name="Gonzalez V."/>
        </authorList>
    </citation>
    <scope>NUCLEOTIDE SEQUENCE [LARGE SCALE GENOMIC DNA]</scope>
    <source>
        <strain evidence="1 2">8C-3</strain>
        <plasmid evidence="2">Plasmid prsp8c3c</plasmid>
    </source>
</reference>